<protein>
    <submittedName>
        <fullName evidence="1">Uncharacterized protein</fullName>
    </submittedName>
</protein>
<evidence type="ECO:0000313" key="1">
    <source>
        <dbReference type="EMBL" id="KKL18945.1"/>
    </source>
</evidence>
<feature type="non-terminal residue" evidence="1">
    <location>
        <position position="1"/>
    </location>
</feature>
<gene>
    <name evidence="1" type="ORF">LCGC14_2470470</name>
</gene>
<organism evidence="1">
    <name type="scientific">marine sediment metagenome</name>
    <dbReference type="NCBI Taxonomy" id="412755"/>
    <lineage>
        <taxon>unclassified sequences</taxon>
        <taxon>metagenomes</taxon>
        <taxon>ecological metagenomes</taxon>
    </lineage>
</organism>
<dbReference type="Gene3D" id="1.25.40.10">
    <property type="entry name" value="Tetratricopeptide repeat domain"/>
    <property type="match status" value="1"/>
</dbReference>
<comment type="caution">
    <text evidence="1">The sequence shown here is derived from an EMBL/GenBank/DDBJ whole genome shotgun (WGS) entry which is preliminary data.</text>
</comment>
<reference evidence="1" key="1">
    <citation type="journal article" date="2015" name="Nature">
        <title>Complex archaea that bridge the gap between prokaryotes and eukaryotes.</title>
        <authorList>
            <person name="Spang A."/>
            <person name="Saw J.H."/>
            <person name="Jorgensen S.L."/>
            <person name="Zaremba-Niedzwiedzka K."/>
            <person name="Martijn J."/>
            <person name="Lind A.E."/>
            <person name="van Eijk R."/>
            <person name="Schleper C."/>
            <person name="Guy L."/>
            <person name="Ettema T.J."/>
        </authorList>
    </citation>
    <scope>NUCLEOTIDE SEQUENCE</scope>
</reference>
<dbReference type="EMBL" id="LAZR01038670">
    <property type="protein sequence ID" value="KKL18945.1"/>
    <property type="molecule type" value="Genomic_DNA"/>
</dbReference>
<dbReference type="InterPro" id="IPR011990">
    <property type="entry name" value="TPR-like_helical_dom_sf"/>
</dbReference>
<accession>A0A0F9BB85</accession>
<name>A0A0F9BB85_9ZZZZ</name>
<sequence length="85" mass="9703">DNEETRVMALVVSLKILELIYFNYPESSRADDSLWEIAQTVLEYGIVDVLGEEDCYRKIIDEYPDSLFAEEAAARLEAISVEGLR</sequence>
<proteinExistence type="predicted"/>
<dbReference type="AlphaFoldDB" id="A0A0F9BB85"/>